<proteinExistence type="predicted"/>
<evidence type="ECO:0000313" key="2">
    <source>
        <dbReference type="Proteomes" id="UP000010367"/>
    </source>
</evidence>
<sequence length="324" mass="37646">MNTPNANYDQPWKEALEDYLEPFLAFFFPQVHEVVDWSRGYESLDKELQQITPTGSSGEREGDKLFKVWQKNGEEAYILIHIEVQSQEESQFPERMYIYHYRSFDIHKKVISLAILGDDRPSWRPHSYSYDFAGCSVTFEFPIAKLLDYESQWETLKTSLNPLAFLVMAHLKTQASTGKAEEREQYKWELLQNLYERGYTENDIIKLFRLLDWMMTLPESLQQSFDTKLKNYQEERKMPIISNIERRAMEAGREEGRQEGSLETARSALLLVLSARFNSVSPELSVRLNQIADISMLSQLLQQASVVSSVAEFEALIPSNEPGE</sequence>
<gene>
    <name evidence="1" type="ORF">Oscil6304_2545</name>
</gene>
<dbReference type="HOGENOM" id="CLU_071039_1_1_3"/>
<name>K9TIC6_9CYAN</name>
<dbReference type="EMBL" id="CP003607">
    <property type="protein sequence ID" value="AFY82163.1"/>
    <property type="molecule type" value="Genomic_DNA"/>
</dbReference>
<accession>K9TIC6</accession>
<reference evidence="1 2" key="1">
    <citation type="submission" date="2012-06" db="EMBL/GenBank/DDBJ databases">
        <title>Finished chromosome of genome of Oscillatoria acuminata PCC 6304.</title>
        <authorList>
            <consortium name="US DOE Joint Genome Institute"/>
            <person name="Gugger M."/>
            <person name="Coursin T."/>
            <person name="Rippka R."/>
            <person name="Tandeau De Marsac N."/>
            <person name="Huntemann M."/>
            <person name="Wei C.-L."/>
            <person name="Han J."/>
            <person name="Detter J.C."/>
            <person name="Han C."/>
            <person name="Tapia R."/>
            <person name="Davenport K."/>
            <person name="Daligault H."/>
            <person name="Erkkila T."/>
            <person name="Gu W."/>
            <person name="Munk A.C.C."/>
            <person name="Teshima H."/>
            <person name="Xu Y."/>
            <person name="Chain P."/>
            <person name="Chen A."/>
            <person name="Krypides N."/>
            <person name="Mavromatis K."/>
            <person name="Markowitz V."/>
            <person name="Szeto E."/>
            <person name="Ivanova N."/>
            <person name="Mikhailova N."/>
            <person name="Ovchinnikova G."/>
            <person name="Pagani I."/>
            <person name="Pati A."/>
            <person name="Goodwin L."/>
            <person name="Peters L."/>
            <person name="Pitluck S."/>
            <person name="Woyke T."/>
            <person name="Kerfeld C."/>
        </authorList>
    </citation>
    <scope>NUCLEOTIDE SEQUENCE [LARGE SCALE GENOMIC DNA]</scope>
    <source>
        <strain evidence="1 2">PCC 6304</strain>
    </source>
</reference>
<dbReference type="AlphaFoldDB" id="K9TIC6"/>
<dbReference type="RefSeq" id="WP_015148805.1">
    <property type="nucleotide sequence ID" value="NC_019693.1"/>
</dbReference>
<dbReference type="OrthoDB" id="569771at2"/>
<dbReference type="InParanoid" id="K9TIC6"/>
<evidence type="ECO:0000313" key="1">
    <source>
        <dbReference type="EMBL" id="AFY82163.1"/>
    </source>
</evidence>
<dbReference type="eggNOG" id="COG5464">
    <property type="taxonomic scope" value="Bacteria"/>
</dbReference>
<keyword evidence="2" id="KW-1185">Reference proteome</keyword>
<protein>
    <submittedName>
        <fullName evidence="1">Putative transposase, YhgA</fullName>
    </submittedName>
</protein>
<dbReference type="Proteomes" id="UP000010367">
    <property type="component" value="Chromosome"/>
</dbReference>
<dbReference type="KEGG" id="oac:Oscil6304_2545"/>
<dbReference type="STRING" id="56110.Oscil6304_2545"/>
<dbReference type="PANTHER" id="PTHR35586:SF1">
    <property type="entry name" value="SLL1691 PROTEIN"/>
    <property type="match status" value="1"/>
</dbReference>
<organism evidence="1 2">
    <name type="scientific">Oscillatoria acuminata PCC 6304</name>
    <dbReference type="NCBI Taxonomy" id="56110"/>
    <lineage>
        <taxon>Bacteria</taxon>
        <taxon>Bacillati</taxon>
        <taxon>Cyanobacteriota</taxon>
        <taxon>Cyanophyceae</taxon>
        <taxon>Oscillatoriophycideae</taxon>
        <taxon>Oscillatoriales</taxon>
        <taxon>Oscillatoriaceae</taxon>
        <taxon>Oscillatoria</taxon>
    </lineage>
</organism>
<dbReference type="PATRIC" id="fig|56110.3.peg.3036"/>
<dbReference type="PANTHER" id="PTHR35586">
    <property type="entry name" value="SLL1691 PROTEIN"/>
    <property type="match status" value="1"/>
</dbReference>